<feature type="coiled-coil region" evidence="3">
    <location>
        <begin position="8"/>
        <end position="38"/>
    </location>
</feature>
<evidence type="ECO:0000256" key="2">
    <source>
        <dbReference type="ARBA" id="ARBA00023274"/>
    </source>
</evidence>
<dbReference type="PANTHER" id="PTHR10768">
    <property type="entry name" value="60S RIBOSOMAL PROTEIN L37"/>
    <property type="match status" value="1"/>
</dbReference>
<evidence type="ECO:0000256" key="1">
    <source>
        <dbReference type="ARBA" id="ARBA00022980"/>
    </source>
</evidence>
<proteinExistence type="predicted"/>
<dbReference type="GO" id="GO:0003723">
    <property type="term" value="F:RNA binding"/>
    <property type="evidence" value="ECO:0007669"/>
    <property type="project" value="TreeGrafter"/>
</dbReference>
<dbReference type="EMBL" id="HG692271">
    <property type="protein sequence ID" value="CDI82309.1"/>
    <property type="molecule type" value="Genomic_DNA"/>
</dbReference>
<keyword evidence="2" id="KW-0687">Ribonucleoprotein</keyword>
<dbReference type="InterPro" id="IPR011331">
    <property type="entry name" value="Ribosomal_eL37/eL43"/>
</dbReference>
<dbReference type="InterPro" id="IPR036866">
    <property type="entry name" value="RibonucZ/Hydroxyglut_hydro"/>
</dbReference>
<dbReference type="AlphaFoldDB" id="U6GUR0"/>
<dbReference type="Gene3D" id="2.20.25.30">
    <property type="match status" value="1"/>
</dbReference>
<name>U6GUR0_9EIME</name>
<reference evidence="5" key="2">
    <citation type="submission" date="2013-10" db="EMBL/GenBank/DDBJ databases">
        <authorList>
            <person name="Aslett M."/>
        </authorList>
    </citation>
    <scope>NUCLEOTIDE SEQUENCE [LARGE SCALE GENOMIC DNA]</scope>
    <source>
        <strain evidence="5">Houghton</strain>
    </source>
</reference>
<dbReference type="Gene3D" id="3.60.15.10">
    <property type="entry name" value="Ribonuclease Z/Hydroxyacylglutathione hydrolase-like"/>
    <property type="match status" value="1"/>
</dbReference>
<reference evidence="5" key="1">
    <citation type="submission" date="2013-10" db="EMBL/GenBank/DDBJ databases">
        <title>Genomic analysis of the causative agents of coccidiosis in chickens.</title>
        <authorList>
            <person name="Reid A.J."/>
            <person name="Blake D."/>
            <person name="Billington K."/>
            <person name="Browne H."/>
            <person name="Dunn M."/>
            <person name="Hung S."/>
            <person name="Kawahara F."/>
            <person name="Miranda-Saavedra D."/>
            <person name="Mourier T."/>
            <person name="Nagra H."/>
            <person name="Otto T.D."/>
            <person name="Rawlings N."/>
            <person name="Sanchez A."/>
            <person name="Sanders M."/>
            <person name="Subramaniam C."/>
            <person name="Tay Y."/>
            <person name="Dear P."/>
            <person name="Doerig C."/>
            <person name="Gruber A."/>
            <person name="Parkinson J."/>
            <person name="Shirley M."/>
            <person name="Wan K.L."/>
            <person name="Berriman M."/>
            <person name="Tomley F."/>
            <person name="Pain A."/>
        </authorList>
    </citation>
    <scope>NUCLEOTIDE SEQUENCE [LARGE SCALE GENOMIC DNA]</scope>
    <source>
        <strain evidence="5">Houghton</strain>
    </source>
</reference>
<accession>U6GUR0</accession>
<feature type="compositionally biased region" description="Basic residues" evidence="4">
    <location>
        <begin position="177"/>
        <end position="186"/>
    </location>
</feature>
<evidence type="ECO:0000256" key="4">
    <source>
        <dbReference type="SAM" id="MobiDB-lite"/>
    </source>
</evidence>
<dbReference type="VEuPathDB" id="ToxoDB:EPH_0054180"/>
<dbReference type="Proteomes" id="UP000018201">
    <property type="component" value="Unassembled WGS sequence"/>
</dbReference>
<dbReference type="GO" id="GO:0022625">
    <property type="term" value="C:cytosolic large ribosomal subunit"/>
    <property type="evidence" value="ECO:0007669"/>
    <property type="project" value="TreeGrafter"/>
</dbReference>
<dbReference type="PANTHER" id="PTHR10768:SF0">
    <property type="entry name" value="RIBOSOMAL PROTEIN L37"/>
    <property type="match status" value="1"/>
</dbReference>
<evidence type="ECO:0000256" key="3">
    <source>
        <dbReference type="SAM" id="Coils"/>
    </source>
</evidence>
<dbReference type="GO" id="GO:0003735">
    <property type="term" value="F:structural constituent of ribosome"/>
    <property type="evidence" value="ECO:0007669"/>
    <property type="project" value="InterPro"/>
</dbReference>
<dbReference type="OrthoDB" id="10259236at2759"/>
<keyword evidence="3" id="KW-0175">Coiled coil</keyword>
<feature type="region of interest" description="Disordered" evidence="4">
    <location>
        <begin position="164"/>
        <end position="186"/>
    </location>
</feature>
<sequence length="186" mass="21072">MASELLAATRQQTLLQQQQQQQQQQEQQQEQQQQQQQQCFDLALLPIGGYEPTQLLQRFNMTPEEAVKAHHILGTRVTVASRFDVLPLGGEPYGEAPRRAQAACEKLGVPFNPHLNTKLGTQGGPHGGGYPSAKKRTYNWSEKAKRRHTTGTGRMRYLRTLPRRAKNQFREGTVAVSRKRKATQQN</sequence>
<keyword evidence="1 5" id="KW-0689">Ribosomal protein</keyword>
<evidence type="ECO:0000313" key="6">
    <source>
        <dbReference type="Proteomes" id="UP000018201"/>
    </source>
</evidence>
<evidence type="ECO:0000313" key="5">
    <source>
        <dbReference type="EMBL" id="CDI82309.1"/>
    </source>
</evidence>
<protein>
    <submittedName>
        <fullName evidence="5">60S ribosomal protein L37, putative</fullName>
    </submittedName>
</protein>
<organism evidence="5 6">
    <name type="scientific">Eimeria praecox</name>
    <dbReference type="NCBI Taxonomy" id="51316"/>
    <lineage>
        <taxon>Eukaryota</taxon>
        <taxon>Sar</taxon>
        <taxon>Alveolata</taxon>
        <taxon>Apicomplexa</taxon>
        <taxon>Conoidasida</taxon>
        <taxon>Coccidia</taxon>
        <taxon>Eucoccidiorida</taxon>
        <taxon>Eimeriorina</taxon>
        <taxon>Eimeriidae</taxon>
        <taxon>Eimeria</taxon>
    </lineage>
</organism>
<keyword evidence="6" id="KW-1185">Reference proteome</keyword>
<gene>
    <name evidence="5" type="ORF">EPH_0054180</name>
</gene>
<dbReference type="GO" id="GO:0006412">
    <property type="term" value="P:translation"/>
    <property type="evidence" value="ECO:0007669"/>
    <property type="project" value="InterPro"/>
</dbReference>